<comment type="caution">
    <text evidence="1">The sequence shown here is derived from an EMBL/GenBank/DDBJ whole genome shotgun (WGS) entry which is preliminary data.</text>
</comment>
<evidence type="ECO:0000313" key="2">
    <source>
        <dbReference type="Proteomes" id="UP000586093"/>
    </source>
</evidence>
<dbReference type="AlphaFoldDB" id="A0A839HIY3"/>
<accession>A0A839HIY3</accession>
<dbReference type="EMBL" id="JACIVI010000001">
    <property type="protein sequence ID" value="MBB1161486.1"/>
    <property type="molecule type" value="Genomic_DNA"/>
</dbReference>
<proteinExistence type="predicted"/>
<dbReference type="Proteomes" id="UP000586093">
    <property type="component" value="Unassembled WGS sequence"/>
</dbReference>
<sequence length="118" mass="12961">MSTLEFGVVDGDGATIPGMHVQCMATTKPRLTTIAWKITLFQADGAHLLRVYQIDNPGLTGMRPGDHDFPHEHIGEPRQPDDPAWQSIGFNGMLDVFCQRCALTLDGTVPDPTAYPLR</sequence>
<reference evidence="1 2" key="1">
    <citation type="submission" date="2020-08" db="EMBL/GenBank/DDBJ databases">
        <title>Aquariorum lacteus gen. nov., sp. nov., a new member of the family Comamonadaceae, isolated from freshwater aquarium.</title>
        <authorList>
            <person name="Chun S.-J."/>
        </authorList>
    </citation>
    <scope>NUCLEOTIDE SEQUENCE [LARGE SCALE GENOMIC DNA]</scope>
    <source>
        <strain evidence="1 2">SJAQ100</strain>
    </source>
</reference>
<dbReference type="RefSeq" id="WP_182662315.1">
    <property type="nucleotide sequence ID" value="NZ_JACIVI010000001.1"/>
</dbReference>
<keyword evidence="2" id="KW-1185">Reference proteome</keyword>
<organism evidence="1 2">
    <name type="scientific">Aquariibacter albus</name>
    <dbReference type="NCBI Taxonomy" id="2759899"/>
    <lineage>
        <taxon>Bacteria</taxon>
        <taxon>Pseudomonadati</taxon>
        <taxon>Pseudomonadota</taxon>
        <taxon>Betaproteobacteria</taxon>
        <taxon>Burkholderiales</taxon>
        <taxon>Sphaerotilaceae</taxon>
        <taxon>Aquariibacter</taxon>
    </lineage>
</organism>
<gene>
    <name evidence="1" type="ORF">H4F90_05775</name>
</gene>
<evidence type="ECO:0000313" key="1">
    <source>
        <dbReference type="EMBL" id="MBB1161486.1"/>
    </source>
</evidence>
<name>A0A839HIY3_9BURK</name>
<protein>
    <submittedName>
        <fullName evidence="1">Uncharacterized protein</fullName>
    </submittedName>
</protein>